<sequence length="1028" mass="114196">MADVELVKKMLRAVLQANKGGVSLSRLQSEYKELTGDQIPHKQMGHNNLDALLETMPSVVRMERNRSGEMMCFPSLANETTHIAKVVARQRSSKKTGRPHLVNTQMRVKPAAPLVLNGKCLFTVKTTDISALSVSPRVSSVPVALHSTMGREGGKPGVLAGDTSPKPGGCEPFLIPALFSGRLTPGKGKPYNPQQVQSRIKEVLGKYSNGFWVSKLPQIYRELYKQDLPTEAIKDLETWTHICTVEKTCSSNPSELLLYPAKDKASPTLSSSSSPSPPSSPTPLSPDLKVKLEELLIKYSNGLWAHALPKLFQDTYKTKLPGHVLENLHLLSDFCTIDYPMPDNPKRAILYRRSSSGGGAGEDENCNRRDSTTSEEELKLRQELGRRLSNHAVPSLQIPKEEYPSVLVVEATNTNGVILRYIGEGYSQAQESMEDEMREFYGLNQSSPTPLSAPLSGQLVAVRAEEEEEILRAQVCEVLADKVKVYYVDHGFSEVISKAKVFDLQEKFFKLPFQATKCKLAGLEPFCQDPGVLKKFETMASGRILLAEILERGQIPLVVLYDTSQDDDVNINAACMKALQDKTLASPLQVAYMNVTVSSVCSDGTVYCQLPSRGLAKLNEILEKIETYFHSQVTSEFLVSRPFCGKRCLARYKSKWSRVEITNLHGSRVLDILFIDVGVQASVEVFELREIPPPFLRDLMAIPPQAVKCCLADLAVSVGSWTPEAVQWLREKVLNITDCSMKVAKVDDAKRCIYVHLFTDKNFHDPARSLNHQMAQSDLFKTQPDVFLTSHRSLSGPRGGGGGGGGGGGRGNTTTSTPSETPSSPSSSLNLPPLLELSPPGGNMDVYVSVACHPGHFVLQPWRDMYKLVVLMGEMILYYNKTEEKPLNIEKNQIYAAKVENSWHRVLVKGVLTNGLVSVYELDYGKHELVSCTQLRPLIKEFRQLPFQGITAQLAGVKPRQWSEEASIVFRNHVEKKPLVAQLEAIQEATNPWDRKLTVFLVDTSQEERDIWVHDIMAEFADELTNEL</sequence>
<evidence type="ECO:0000256" key="7">
    <source>
        <dbReference type="SAM" id="MobiDB-lite"/>
    </source>
</evidence>
<evidence type="ECO:0000259" key="8">
    <source>
        <dbReference type="PROSITE" id="PS50304"/>
    </source>
</evidence>
<evidence type="ECO:0000256" key="1">
    <source>
        <dbReference type="ARBA" id="ARBA00004496"/>
    </source>
</evidence>
<keyword evidence="3" id="KW-0677">Repeat</keyword>
<name>A0A673CQS6_9TELE</name>
<evidence type="ECO:0000256" key="6">
    <source>
        <dbReference type="ARBA" id="ARBA00022884"/>
    </source>
</evidence>
<feature type="compositionally biased region" description="Gly residues" evidence="7">
    <location>
        <begin position="797"/>
        <end position="811"/>
    </location>
</feature>
<dbReference type="GO" id="GO:0043186">
    <property type="term" value="C:P granule"/>
    <property type="evidence" value="ECO:0007669"/>
    <property type="project" value="TreeGrafter"/>
</dbReference>
<evidence type="ECO:0000256" key="4">
    <source>
        <dbReference type="ARBA" id="ARBA00022782"/>
    </source>
</evidence>
<dbReference type="Proteomes" id="UP000472271">
    <property type="component" value="Chromosome 18"/>
</dbReference>
<dbReference type="CDD" id="cd20429">
    <property type="entry name" value="Tudor_TDRD7_rpt3"/>
    <property type="match status" value="1"/>
</dbReference>
<feature type="domain" description="HTH OST-type" evidence="9">
    <location>
        <begin position="284"/>
        <end position="354"/>
    </location>
</feature>
<feature type="domain" description="Tudor" evidence="8">
    <location>
        <begin position="453"/>
        <end position="511"/>
    </location>
</feature>
<dbReference type="Pfam" id="PF12872">
    <property type="entry name" value="OST-HTH"/>
    <property type="match status" value="2"/>
</dbReference>
<dbReference type="Gene3D" id="2.30.30.140">
    <property type="match status" value="3"/>
</dbReference>
<dbReference type="InterPro" id="IPR025605">
    <property type="entry name" value="OST-HTH/LOTUS_dom"/>
</dbReference>
<dbReference type="InterPro" id="IPR050621">
    <property type="entry name" value="Tudor_domain_containing"/>
</dbReference>
<dbReference type="PANTHER" id="PTHR22948">
    <property type="entry name" value="TUDOR DOMAIN CONTAINING PROTEIN"/>
    <property type="match status" value="1"/>
</dbReference>
<reference evidence="10" key="2">
    <citation type="submission" date="2025-08" db="UniProtKB">
        <authorList>
            <consortium name="Ensembl"/>
        </authorList>
    </citation>
    <scope>IDENTIFICATION</scope>
</reference>
<reference evidence="10" key="1">
    <citation type="submission" date="2019-06" db="EMBL/GenBank/DDBJ databases">
        <authorList>
            <consortium name="Wellcome Sanger Institute Data Sharing"/>
        </authorList>
    </citation>
    <scope>NUCLEOTIDE SEQUENCE [LARGE SCALE GENOMIC DNA]</scope>
</reference>
<dbReference type="FunFam" id="2.30.30.140:FF:000045">
    <property type="entry name" value="tudor domain-containing protein 7 isoform X1"/>
    <property type="match status" value="1"/>
</dbReference>
<protein>
    <submittedName>
        <fullName evidence="10">Tudor domain-containing protein 7B-like</fullName>
    </submittedName>
</protein>
<dbReference type="InterPro" id="IPR035437">
    <property type="entry name" value="SNase_OB-fold_sf"/>
</dbReference>
<proteinExistence type="predicted"/>
<accession>A0A673CQS6</accession>
<dbReference type="Gene3D" id="3.30.420.610">
    <property type="entry name" value="LOTUS domain-like"/>
    <property type="match status" value="3"/>
</dbReference>
<evidence type="ECO:0000313" key="10">
    <source>
        <dbReference type="Ensembl" id="ENSSORP00005054333.1"/>
    </source>
</evidence>
<dbReference type="Ensembl" id="ENSSORT00005055607.1">
    <property type="protein sequence ID" value="ENSSORP00005054333.1"/>
    <property type="gene ID" value="ENSSORG00005023783.1"/>
</dbReference>
<comment type="subcellular location">
    <subcellularLocation>
        <location evidence="1">Cytoplasm</location>
    </subcellularLocation>
</comment>
<organism evidence="10 11">
    <name type="scientific">Sphaeramia orbicularis</name>
    <name type="common">orbiculate cardinalfish</name>
    <dbReference type="NCBI Taxonomy" id="375764"/>
    <lineage>
        <taxon>Eukaryota</taxon>
        <taxon>Metazoa</taxon>
        <taxon>Chordata</taxon>
        <taxon>Craniata</taxon>
        <taxon>Vertebrata</taxon>
        <taxon>Euteleostomi</taxon>
        <taxon>Actinopterygii</taxon>
        <taxon>Neopterygii</taxon>
        <taxon>Teleostei</taxon>
        <taxon>Neoteleostei</taxon>
        <taxon>Acanthomorphata</taxon>
        <taxon>Gobiaria</taxon>
        <taxon>Kurtiformes</taxon>
        <taxon>Apogonoidei</taxon>
        <taxon>Apogonidae</taxon>
        <taxon>Apogoninae</taxon>
        <taxon>Sphaeramia</taxon>
    </lineage>
</organism>
<dbReference type="GO" id="GO:0034587">
    <property type="term" value="P:piRNA processing"/>
    <property type="evidence" value="ECO:0007669"/>
    <property type="project" value="TreeGrafter"/>
</dbReference>
<dbReference type="CDD" id="cd20428">
    <property type="entry name" value="Tudor_TDRD7_rpt2"/>
    <property type="match status" value="1"/>
</dbReference>
<keyword evidence="2" id="KW-0963">Cytoplasm</keyword>
<dbReference type="PANTHER" id="PTHR22948:SF14">
    <property type="entry name" value="TUDOR DOMAIN-CONTAINING PROTEIN 7"/>
    <property type="match status" value="1"/>
</dbReference>
<evidence type="ECO:0000256" key="5">
    <source>
        <dbReference type="ARBA" id="ARBA00022871"/>
    </source>
</evidence>
<feature type="region of interest" description="Disordered" evidence="7">
    <location>
        <begin position="264"/>
        <end position="285"/>
    </location>
</feature>
<feature type="compositionally biased region" description="Basic and acidic residues" evidence="7">
    <location>
        <begin position="365"/>
        <end position="377"/>
    </location>
</feature>
<dbReference type="CDD" id="cd09973">
    <property type="entry name" value="LOTUS_2_TDRD7"/>
    <property type="match status" value="1"/>
</dbReference>
<keyword evidence="4" id="KW-0221">Differentiation</keyword>
<evidence type="ECO:0000256" key="2">
    <source>
        <dbReference type="ARBA" id="ARBA00022490"/>
    </source>
</evidence>
<dbReference type="InterPro" id="IPR037978">
    <property type="entry name" value="TDRD7_LOTUS_3"/>
</dbReference>
<dbReference type="FunFam" id="2.30.30.140:FF:000065">
    <property type="entry name" value="tudor domain-containing protein 7"/>
    <property type="match status" value="1"/>
</dbReference>
<dbReference type="Gene3D" id="2.40.50.90">
    <property type="match status" value="3"/>
</dbReference>
<dbReference type="SUPFAM" id="SSF63748">
    <property type="entry name" value="Tudor/PWWP/MBT"/>
    <property type="match status" value="3"/>
</dbReference>
<feature type="region of interest" description="Disordered" evidence="7">
    <location>
        <begin position="791"/>
        <end position="832"/>
    </location>
</feature>
<feature type="compositionally biased region" description="Pro residues" evidence="7">
    <location>
        <begin position="275"/>
        <end position="284"/>
    </location>
</feature>
<evidence type="ECO:0000313" key="11">
    <source>
        <dbReference type="Proteomes" id="UP000472271"/>
    </source>
</evidence>
<feature type="domain" description="HTH OST-type" evidence="9">
    <location>
        <begin position="3"/>
        <end position="76"/>
    </location>
</feature>
<feature type="domain" description="HTH OST-type" evidence="9">
    <location>
        <begin position="192"/>
        <end position="262"/>
    </location>
</feature>
<dbReference type="GO" id="GO:0003723">
    <property type="term" value="F:RNA binding"/>
    <property type="evidence" value="ECO:0007669"/>
    <property type="project" value="UniProtKB-KW"/>
</dbReference>
<gene>
    <name evidence="10" type="primary">tdrd7b</name>
</gene>
<evidence type="ECO:0000259" key="9">
    <source>
        <dbReference type="PROSITE" id="PS51644"/>
    </source>
</evidence>
<dbReference type="PROSITE" id="PS50304">
    <property type="entry name" value="TUDOR"/>
    <property type="match status" value="1"/>
</dbReference>
<dbReference type="GO" id="GO:0007283">
    <property type="term" value="P:spermatogenesis"/>
    <property type="evidence" value="ECO:0007669"/>
    <property type="project" value="UniProtKB-KW"/>
</dbReference>
<dbReference type="SMART" id="SM00333">
    <property type="entry name" value="TUDOR"/>
    <property type="match status" value="3"/>
</dbReference>
<dbReference type="CDD" id="cd09974">
    <property type="entry name" value="LOTUS_3_TDRD7"/>
    <property type="match status" value="1"/>
</dbReference>
<dbReference type="InterPro" id="IPR002999">
    <property type="entry name" value="Tudor"/>
</dbReference>
<dbReference type="InterPro" id="IPR047449">
    <property type="entry name" value="Tudor_TDRD7_rpt3"/>
</dbReference>
<reference evidence="10" key="3">
    <citation type="submission" date="2025-09" db="UniProtKB">
        <authorList>
            <consortium name="Ensembl"/>
        </authorList>
    </citation>
    <scope>IDENTIFICATION</scope>
</reference>
<dbReference type="AlphaFoldDB" id="A0A673CQS6"/>
<dbReference type="InterPro" id="IPR047448">
    <property type="entry name" value="Tudor_TDRD7_rpt2"/>
</dbReference>
<feature type="compositionally biased region" description="Low complexity" evidence="7">
    <location>
        <begin position="812"/>
        <end position="832"/>
    </location>
</feature>
<dbReference type="Pfam" id="PF00567">
    <property type="entry name" value="TUDOR"/>
    <property type="match status" value="3"/>
</dbReference>
<keyword evidence="5" id="KW-0744">Spermatogenesis</keyword>
<dbReference type="PROSITE" id="PS51644">
    <property type="entry name" value="HTH_OST"/>
    <property type="match status" value="3"/>
</dbReference>
<keyword evidence="6" id="KW-0694">RNA-binding</keyword>
<dbReference type="InterPro" id="IPR041966">
    <property type="entry name" value="LOTUS-like"/>
</dbReference>
<feature type="region of interest" description="Disordered" evidence="7">
    <location>
        <begin position="353"/>
        <end position="377"/>
    </location>
</feature>
<evidence type="ECO:0000256" key="3">
    <source>
        <dbReference type="ARBA" id="ARBA00022737"/>
    </source>
</evidence>
<keyword evidence="11" id="KW-1185">Reference proteome</keyword>
<dbReference type="GO" id="GO:0030719">
    <property type="term" value="P:P granule organization"/>
    <property type="evidence" value="ECO:0007669"/>
    <property type="project" value="TreeGrafter"/>
</dbReference>